<dbReference type="EMBL" id="LRRQ01000018">
    <property type="protein sequence ID" value="OAM91662.1"/>
    <property type="molecule type" value="Genomic_DNA"/>
</dbReference>
<keyword evidence="5" id="KW-1185">Reference proteome</keyword>
<feature type="region of interest" description="Disordered" evidence="2">
    <location>
        <begin position="1"/>
        <end position="27"/>
    </location>
</feature>
<evidence type="ECO:0000256" key="2">
    <source>
        <dbReference type="SAM" id="MobiDB-lite"/>
    </source>
</evidence>
<dbReference type="Gene3D" id="1.20.1250.20">
    <property type="entry name" value="MFS general substrate transporter like domains"/>
    <property type="match status" value="1"/>
</dbReference>
<dbReference type="GO" id="GO:0015293">
    <property type="term" value="F:symporter activity"/>
    <property type="evidence" value="ECO:0007669"/>
    <property type="project" value="InterPro"/>
</dbReference>
<comment type="caution">
    <text evidence="4">The sequence shown here is derived from an EMBL/GenBank/DDBJ whole genome shotgun (WGS) entry which is preliminary data.</text>
</comment>
<sequence length="483" mass="53687">MTSPRQDSVAPPHPDSPGQPQPAHASPEKLQPRSLFAYGLGVIAYQYPHTGLAMLAMPLLNVELGVSPATVGAILMIGRIWDAITNPLMGAISDNTRTKWGRRRPYLVLGAILCALTYPLVWWVPEGASHAVLAIQFLVTTLLLYTFFAIYSVPYMALGLELSPDYHERTRVQVWRSYIGLIPMLTAGGFYWFCQRPFFGGTVAGARWLGLLVGLVILVTGVMPGLLLRERYYRLSVRQEREPLMTQWRAAVTNRPFIILMGIIASLTIGWQTTDALGFYVMTYHVFGGDTVATGKLLFLTTVVVTAFAFVAIPIVRRIELRFGKTRALRVCLYLNITAAISKWFLASPAHPWTWLIIGILAQFCSLGFWILVSSMKADICDHDELHSGRRREGTFGAIGNLVQKFTGSLTYFLGGLLLSLIGYDAALGGAQNPESIFWLRVCFSLGPILFLSLCLVLLNKYPLDEPAMKAIRSQLEQRRSQV</sequence>
<evidence type="ECO:0000313" key="4">
    <source>
        <dbReference type="EMBL" id="OAM91662.1"/>
    </source>
</evidence>
<comment type="similarity">
    <text evidence="1">Belongs to the sodium:galactoside symporter (TC 2.A.2) family.</text>
</comment>
<keyword evidence="3" id="KW-0472">Membrane</keyword>
<gene>
    <name evidence="4" type="ORF">AW736_02355</name>
</gene>
<dbReference type="OrthoDB" id="7584869at2"/>
<feature type="transmembrane region" description="Helical" evidence="3">
    <location>
        <begin position="410"/>
        <end position="431"/>
    </location>
</feature>
<dbReference type="InterPro" id="IPR039672">
    <property type="entry name" value="MFS_2"/>
</dbReference>
<evidence type="ECO:0000256" key="3">
    <source>
        <dbReference type="SAM" id="Phobius"/>
    </source>
</evidence>
<protein>
    <recommendedName>
        <fullName evidence="6">Sodium:melibiose symporter</fullName>
    </recommendedName>
</protein>
<dbReference type="GO" id="GO:0005886">
    <property type="term" value="C:plasma membrane"/>
    <property type="evidence" value="ECO:0007669"/>
    <property type="project" value="TreeGrafter"/>
</dbReference>
<feature type="transmembrane region" description="Helical" evidence="3">
    <location>
        <begin position="131"/>
        <end position="153"/>
    </location>
</feature>
<feature type="transmembrane region" description="Helical" evidence="3">
    <location>
        <begin position="328"/>
        <end position="347"/>
    </location>
</feature>
<evidence type="ECO:0000256" key="1">
    <source>
        <dbReference type="ARBA" id="ARBA00009617"/>
    </source>
</evidence>
<feature type="transmembrane region" description="Helical" evidence="3">
    <location>
        <begin position="257"/>
        <end position="282"/>
    </location>
</feature>
<dbReference type="Proteomes" id="UP000078486">
    <property type="component" value="Unassembled WGS sequence"/>
</dbReference>
<feature type="transmembrane region" description="Helical" evidence="3">
    <location>
        <begin position="437"/>
        <end position="459"/>
    </location>
</feature>
<dbReference type="AlphaFoldDB" id="A0A178IPF1"/>
<dbReference type="RefSeq" id="WP_084441809.1">
    <property type="nucleotide sequence ID" value="NZ_CP109796.1"/>
</dbReference>
<evidence type="ECO:0000313" key="5">
    <source>
        <dbReference type="Proteomes" id="UP000078486"/>
    </source>
</evidence>
<dbReference type="InterPro" id="IPR036259">
    <property type="entry name" value="MFS_trans_sf"/>
</dbReference>
<name>A0A178IPF1_9BACT</name>
<evidence type="ECO:0008006" key="6">
    <source>
        <dbReference type="Google" id="ProtNLM"/>
    </source>
</evidence>
<dbReference type="SUPFAM" id="SSF103473">
    <property type="entry name" value="MFS general substrate transporter"/>
    <property type="match status" value="1"/>
</dbReference>
<feature type="transmembrane region" description="Helical" evidence="3">
    <location>
        <begin position="174"/>
        <end position="193"/>
    </location>
</feature>
<feature type="compositionally biased region" description="Pro residues" evidence="2">
    <location>
        <begin position="11"/>
        <end position="20"/>
    </location>
</feature>
<dbReference type="PANTHER" id="PTHR11328">
    <property type="entry name" value="MAJOR FACILITATOR SUPERFAMILY DOMAIN-CONTAINING PROTEIN"/>
    <property type="match status" value="1"/>
</dbReference>
<proteinExistence type="inferred from homology"/>
<dbReference type="STRING" id="1184151.AW736_02355"/>
<reference evidence="4 5" key="1">
    <citation type="submission" date="2016-01" db="EMBL/GenBank/DDBJ databases">
        <title>High potential of lignocellulose degradation of a new Verrucomicrobia species.</title>
        <authorList>
            <person name="Wang Y."/>
            <person name="Shi Y."/>
            <person name="Qiu Z."/>
            <person name="Liu S."/>
            <person name="Yang H."/>
        </authorList>
    </citation>
    <scope>NUCLEOTIDE SEQUENCE [LARGE SCALE GENOMIC DNA]</scope>
    <source>
        <strain evidence="4 5">TSB47</strain>
    </source>
</reference>
<accession>A0A178IPF1</accession>
<feature type="transmembrane region" description="Helical" evidence="3">
    <location>
        <begin position="353"/>
        <end position="373"/>
    </location>
</feature>
<feature type="transmembrane region" description="Helical" evidence="3">
    <location>
        <begin position="105"/>
        <end position="125"/>
    </location>
</feature>
<keyword evidence="3" id="KW-0812">Transmembrane</keyword>
<dbReference type="GO" id="GO:0008643">
    <property type="term" value="P:carbohydrate transport"/>
    <property type="evidence" value="ECO:0007669"/>
    <property type="project" value="InterPro"/>
</dbReference>
<feature type="transmembrane region" description="Helical" evidence="3">
    <location>
        <begin position="297"/>
        <end position="316"/>
    </location>
</feature>
<organism evidence="4 5">
    <name type="scientific">Termitidicoccus mucosus</name>
    <dbReference type="NCBI Taxonomy" id="1184151"/>
    <lineage>
        <taxon>Bacteria</taxon>
        <taxon>Pseudomonadati</taxon>
        <taxon>Verrucomicrobiota</taxon>
        <taxon>Opitutia</taxon>
        <taxon>Opitutales</taxon>
        <taxon>Opitutaceae</taxon>
        <taxon>Termitidicoccus</taxon>
    </lineage>
</organism>
<keyword evidence="3" id="KW-1133">Transmembrane helix</keyword>
<feature type="transmembrane region" description="Helical" evidence="3">
    <location>
        <begin position="205"/>
        <end position="228"/>
    </location>
</feature>
<dbReference type="Pfam" id="PF13347">
    <property type="entry name" value="MFS_2"/>
    <property type="match status" value="1"/>
</dbReference>
<dbReference type="PANTHER" id="PTHR11328:SF24">
    <property type="entry name" value="MAJOR FACILITATOR SUPERFAMILY (MFS) PROFILE DOMAIN-CONTAINING PROTEIN"/>
    <property type="match status" value="1"/>
</dbReference>